<feature type="region of interest" description="Disordered" evidence="2">
    <location>
        <begin position="746"/>
        <end position="768"/>
    </location>
</feature>
<name>A0A662YUT4_ACIRT</name>
<dbReference type="GO" id="GO:0007266">
    <property type="term" value="P:Rho protein signal transduction"/>
    <property type="evidence" value="ECO:0007669"/>
    <property type="project" value="TreeGrafter"/>
</dbReference>
<accession>A0A662YUT4</accession>
<feature type="region of interest" description="Disordered" evidence="2">
    <location>
        <begin position="54"/>
        <end position="77"/>
    </location>
</feature>
<keyword evidence="1" id="KW-0175">Coiled coil</keyword>
<dbReference type="InterPro" id="IPR035899">
    <property type="entry name" value="DBL_dom_sf"/>
</dbReference>
<reference evidence="5 6" key="1">
    <citation type="submission" date="2019-01" db="EMBL/GenBank/DDBJ databases">
        <title>Draft Genome and Complete Hox-Cluster Characterization of the Sterlet Sturgeon (Acipenser ruthenus).</title>
        <authorList>
            <person name="Wei Q."/>
        </authorList>
    </citation>
    <scope>NUCLEOTIDE SEQUENCE [LARGE SCALE GENOMIC DNA]</scope>
    <source>
        <strain evidence="5">WHYD16114868_AA</strain>
        <tissue evidence="5">Blood</tissue>
    </source>
</reference>
<evidence type="ECO:0000256" key="2">
    <source>
        <dbReference type="SAM" id="MobiDB-lite"/>
    </source>
</evidence>
<dbReference type="SUPFAM" id="SSF50729">
    <property type="entry name" value="PH domain-like"/>
    <property type="match status" value="1"/>
</dbReference>
<feature type="coiled-coil region" evidence="1">
    <location>
        <begin position="433"/>
        <end position="460"/>
    </location>
</feature>
<dbReference type="InterPro" id="IPR040181">
    <property type="entry name" value="PKHG5/7"/>
</dbReference>
<dbReference type="PROSITE" id="PS50003">
    <property type="entry name" value="PH_DOMAIN"/>
    <property type="match status" value="1"/>
</dbReference>
<dbReference type="CDD" id="cd00160">
    <property type="entry name" value="RhoGEF"/>
    <property type="match status" value="1"/>
</dbReference>
<feature type="region of interest" description="Disordered" evidence="2">
    <location>
        <begin position="102"/>
        <end position="122"/>
    </location>
</feature>
<evidence type="ECO:0000259" key="3">
    <source>
        <dbReference type="PROSITE" id="PS50003"/>
    </source>
</evidence>
<evidence type="ECO:0000313" key="6">
    <source>
        <dbReference type="Proteomes" id="UP000289886"/>
    </source>
</evidence>
<dbReference type="EMBL" id="SCEB01000192">
    <property type="protein sequence ID" value="RXN00388.1"/>
    <property type="molecule type" value="Genomic_DNA"/>
</dbReference>
<feature type="compositionally biased region" description="Low complexity" evidence="2">
    <location>
        <begin position="591"/>
        <end position="607"/>
    </location>
</feature>
<proteinExistence type="predicted"/>
<dbReference type="GO" id="GO:0030139">
    <property type="term" value="C:endocytic vesicle"/>
    <property type="evidence" value="ECO:0007669"/>
    <property type="project" value="TreeGrafter"/>
</dbReference>
<feature type="region of interest" description="Disordered" evidence="2">
    <location>
        <begin position="1"/>
        <end position="41"/>
    </location>
</feature>
<feature type="region of interest" description="Disordered" evidence="2">
    <location>
        <begin position="850"/>
        <end position="896"/>
    </location>
</feature>
<dbReference type="GO" id="GO:0030424">
    <property type="term" value="C:axon"/>
    <property type="evidence" value="ECO:0007669"/>
    <property type="project" value="TreeGrafter"/>
</dbReference>
<dbReference type="Pfam" id="PF00621">
    <property type="entry name" value="RhoGEF"/>
    <property type="match status" value="2"/>
</dbReference>
<dbReference type="GO" id="GO:0005085">
    <property type="term" value="F:guanyl-nucleotide exchange factor activity"/>
    <property type="evidence" value="ECO:0007669"/>
    <property type="project" value="InterPro"/>
</dbReference>
<gene>
    <name evidence="5" type="ORF">EOD39_9633</name>
</gene>
<dbReference type="PANTHER" id="PTHR13217:SF10">
    <property type="entry name" value="PLECKSTRIN HOMOLOGY DOMAIN-CONTAINING FAMILY G MEMBER 6 ISOFORM X1"/>
    <property type="match status" value="1"/>
</dbReference>
<dbReference type="Proteomes" id="UP000289886">
    <property type="component" value="Unassembled WGS sequence"/>
</dbReference>
<dbReference type="InterPro" id="IPR001849">
    <property type="entry name" value="PH_domain"/>
</dbReference>
<dbReference type="PROSITE" id="PS50010">
    <property type="entry name" value="DH_2"/>
    <property type="match status" value="1"/>
</dbReference>
<feature type="compositionally biased region" description="Polar residues" evidence="2">
    <location>
        <begin position="513"/>
        <end position="522"/>
    </location>
</feature>
<dbReference type="AlphaFoldDB" id="A0A662YUT4"/>
<feature type="compositionally biased region" description="Basic and acidic residues" evidence="2">
    <location>
        <begin position="862"/>
        <end position="873"/>
    </location>
</feature>
<feature type="region of interest" description="Disordered" evidence="2">
    <location>
        <begin position="513"/>
        <end position="626"/>
    </location>
</feature>
<dbReference type="SMART" id="SM00233">
    <property type="entry name" value="PH"/>
    <property type="match status" value="1"/>
</dbReference>
<dbReference type="Gene3D" id="1.20.900.10">
    <property type="entry name" value="Dbl homology (DH) domain"/>
    <property type="match status" value="1"/>
</dbReference>
<dbReference type="GO" id="GO:0005886">
    <property type="term" value="C:plasma membrane"/>
    <property type="evidence" value="ECO:0007669"/>
    <property type="project" value="TreeGrafter"/>
</dbReference>
<dbReference type="PANTHER" id="PTHR13217">
    <property type="entry name" value="PLECKSTRIN HOMOLOGY DOMAIN-CONTAINING FAMILY G MEMBER 7"/>
    <property type="match status" value="1"/>
</dbReference>
<keyword evidence="6" id="KW-1185">Reference proteome</keyword>
<feature type="compositionally biased region" description="Polar residues" evidence="2">
    <location>
        <begin position="565"/>
        <end position="588"/>
    </location>
</feature>
<dbReference type="InterPro" id="IPR000219">
    <property type="entry name" value="DH_dom"/>
</dbReference>
<sequence>MLGFTPKPWKPVLTSTGSNIKAAPSPDMTQEGMAVGSRGSGANGLVASRVEQYEAGTGDTNCPEPAAALSPTHHQGTSQLWKLQENKPRKFVTLGYQSKGKQKKHPEYVTLGKGSSNNPKHNRATLRMGIFSQGPSEKDSGKVEQLKNKLVSYSMFGLPRLPAEVGSKWEIRMGEETSISLESSWKDIVQGHEAMSKKQSHLQEAIWELIHTELTYMKKLRVITDLFICGILNLHSVGFLTDVDPELLFSNIPQIICAHRTFWQEVISPLLQEVRQTRKPFDPQRLHDGFQTWAETHKQCNRMRLSDMLARPHQRITKYPLMLKSILKRTEVSATRDSLVSMVEVHAFLFSDVLLFTKLSKKSETAKVTQAPVLIDRAVCRALKDSGSFLLICRNEFNCAIAAYTIQAASAEKSKQWMQSIQSAQADLIKLKQAETHRREKELREIVEELESQIVLSTQNSPSLSHRESKRQRVPVFCPHSSSVGLPVYFHSQQTEARNGMLIPQLLVTNSESQNTTSTKAEGQSEPGGPISPDPEDLGIFSRNVVSPRIRRRKPLHTPNRKTPLLTTFDLTQPGLSGPGTESSNQDAHSPPDSNSNSNASFASTAPDFNLRTPDPISNPDVTSADLPYSIPDRMLRTQRWLSASNHISNTLSPPGTSRTQTEAPYVVPEPYFPQKWLSADHLNSNTAGSCLRTQSDRSGVNMSSLGAHSAPNLFSRTPRGSARSRSVADILLRAEALEKDWSSRHGSEKSFSLAGTGSWDGSSEGSDVDQLLEAEDLEFVKGHAYSGATENQDAPFDPEEMEYMERLHNQLRDRHSPVFFDFPLPLGAWGEGDASEGRRGLLPSEEMVCESGDPRALQSEGGKEEGVEGDRRSGRRLTLSELQKIRGTEFDQHTA</sequence>
<comment type="caution">
    <text evidence="5">The sequence shown here is derived from an EMBL/GenBank/DDBJ whole genome shotgun (WGS) entry which is preliminary data.</text>
</comment>
<evidence type="ECO:0000313" key="5">
    <source>
        <dbReference type="EMBL" id="RXN00388.1"/>
    </source>
</evidence>
<feature type="domain" description="PH" evidence="3">
    <location>
        <begin position="320"/>
        <end position="426"/>
    </location>
</feature>
<evidence type="ECO:0000259" key="4">
    <source>
        <dbReference type="PROSITE" id="PS50010"/>
    </source>
</evidence>
<organism evidence="5 6">
    <name type="scientific">Acipenser ruthenus</name>
    <name type="common">Sterlet sturgeon</name>
    <dbReference type="NCBI Taxonomy" id="7906"/>
    <lineage>
        <taxon>Eukaryota</taxon>
        <taxon>Metazoa</taxon>
        <taxon>Chordata</taxon>
        <taxon>Craniata</taxon>
        <taxon>Vertebrata</taxon>
        <taxon>Euteleostomi</taxon>
        <taxon>Actinopterygii</taxon>
        <taxon>Chondrostei</taxon>
        <taxon>Acipenseriformes</taxon>
        <taxon>Acipenseridae</taxon>
        <taxon>Acipenser</taxon>
    </lineage>
</organism>
<dbReference type="InterPro" id="IPR011993">
    <property type="entry name" value="PH-like_dom_sf"/>
</dbReference>
<feature type="compositionally biased region" description="Polar residues" evidence="2">
    <location>
        <begin position="750"/>
        <end position="766"/>
    </location>
</feature>
<evidence type="ECO:0000256" key="1">
    <source>
        <dbReference type="SAM" id="Coils"/>
    </source>
</evidence>
<feature type="compositionally biased region" description="Basic and acidic residues" evidence="2">
    <location>
        <begin position="884"/>
        <end position="896"/>
    </location>
</feature>
<feature type="domain" description="DH" evidence="4">
    <location>
        <begin position="201"/>
        <end position="345"/>
    </location>
</feature>
<dbReference type="Gene3D" id="2.30.29.30">
    <property type="entry name" value="Pleckstrin-homology domain (PH domain)/Phosphotyrosine-binding domain (PTB)"/>
    <property type="match status" value="1"/>
</dbReference>
<protein>
    <submittedName>
        <fullName evidence="5">Pleckstrin homology domain-containing family G member 6</fullName>
    </submittedName>
</protein>
<dbReference type="SMART" id="SM00325">
    <property type="entry name" value="RhoGEF"/>
    <property type="match status" value="1"/>
</dbReference>
<feature type="compositionally biased region" description="Basic residues" evidence="2">
    <location>
        <begin position="549"/>
        <end position="560"/>
    </location>
</feature>
<dbReference type="GO" id="GO:0043542">
    <property type="term" value="P:endothelial cell migration"/>
    <property type="evidence" value="ECO:0007669"/>
    <property type="project" value="TreeGrafter"/>
</dbReference>
<dbReference type="SUPFAM" id="SSF48065">
    <property type="entry name" value="DBL homology domain (DH-domain)"/>
    <property type="match status" value="1"/>
</dbReference>